<organism evidence="5 6">
    <name type="scientific">Dreissena polymorpha</name>
    <name type="common">Zebra mussel</name>
    <name type="synonym">Mytilus polymorpha</name>
    <dbReference type="NCBI Taxonomy" id="45954"/>
    <lineage>
        <taxon>Eukaryota</taxon>
        <taxon>Metazoa</taxon>
        <taxon>Spiralia</taxon>
        <taxon>Lophotrochozoa</taxon>
        <taxon>Mollusca</taxon>
        <taxon>Bivalvia</taxon>
        <taxon>Autobranchia</taxon>
        <taxon>Heteroconchia</taxon>
        <taxon>Euheterodonta</taxon>
        <taxon>Imparidentia</taxon>
        <taxon>Neoheterodontei</taxon>
        <taxon>Myida</taxon>
        <taxon>Dreissenoidea</taxon>
        <taxon>Dreissenidae</taxon>
        <taxon>Dreissena</taxon>
    </lineage>
</organism>
<keyword evidence="6" id="KW-1185">Reference proteome</keyword>
<dbReference type="GO" id="GO:0006310">
    <property type="term" value="P:DNA recombination"/>
    <property type="evidence" value="ECO:0007669"/>
    <property type="project" value="UniProtKB-KW"/>
</dbReference>
<reference evidence="5" key="2">
    <citation type="submission" date="2020-11" db="EMBL/GenBank/DDBJ databases">
        <authorList>
            <person name="McCartney M.A."/>
            <person name="Auch B."/>
            <person name="Kono T."/>
            <person name="Mallez S."/>
            <person name="Becker A."/>
            <person name="Gohl D.M."/>
            <person name="Silverstein K.A.T."/>
            <person name="Koren S."/>
            <person name="Bechman K.B."/>
            <person name="Herman A."/>
            <person name="Abrahante J.E."/>
            <person name="Garbe J."/>
        </authorList>
    </citation>
    <scope>NUCLEOTIDE SEQUENCE</scope>
    <source>
        <strain evidence="5">Duluth1</strain>
        <tissue evidence="5">Whole animal</tissue>
    </source>
</reference>
<feature type="region of interest" description="Disordered" evidence="3">
    <location>
        <begin position="37"/>
        <end position="62"/>
    </location>
</feature>
<accession>A0A9D4RHV3</accession>
<evidence type="ECO:0000313" key="5">
    <source>
        <dbReference type="EMBL" id="KAH3868108.1"/>
    </source>
</evidence>
<dbReference type="Gene3D" id="1.10.443.10">
    <property type="entry name" value="Intergrase catalytic core"/>
    <property type="match status" value="1"/>
</dbReference>
<dbReference type="Gene3D" id="1.10.150.130">
    <property type="match status" value="1"/>
</dbReference>
<dbReference type="InterPro" id="IPR002104">
    <property type="entry name" value="Integrase_catalytic"/>
</dbReference>
<comment type="caution">
    <text evidence="5">The sequence shown here is derived from an EMBL/GenBank/DDBJ whole genome shotgun (WGS) entry which is preliminary data.</text>
</comment>
<reference evidence="5" key="1">
    <citation type="journal article" date="2019" name="bioRxiv">
        <title>The Genome of the Zebra Mussel, Dreissena polymorpha: A Resource for Invasive Species Research.</title>
        <authorList>
            <person name="McCartney M.A."/>
            <person name="Auch B."/>
            <person name="Kono T."/>
            <person name="Mallez S."/>
            <person name="Zhang Y."/>
            <person name="Obille A."/>
            <person name="Becker A."/>
            <person name="Abrahante J.E."/>
            <person name="Garbe J."/>
            <person name="Badalamenti J.P."/>
            <person name="Herman A."/>
            <person name="Mangelson H."/>
            <person name="Liachko I."/>
            <person name="Sullivan S."/>
            <person name="Sone E.D."/>
            <person name="Koren S."/>
            <person name="Silverstein K.A.T."/>
            <person name="Beckman K.B."/>
            <person name="Gohl D.M."/>
        </authorList>
    </citation>
    <scope>NUCLEOTIDE SEQUENCE</scope>
    <source>
        <strain evidence="5">Duluth1</strain>
        <tissue evidence="5">Whole animal</tissue>
    </source>
</reference>
<dbReference type="PANTHER" id="PTHR35617">
    <property type="entry name" value="PHAGE_INTEGRASE DOMAIN-CONTAINING PROTEIN"/>
    <property type="match status" value="1"/>
</dbReference>
<dbReference type="EMBL" id="JAIWYP010000002">
    <property type="protein sequence ID" value="KAH3868108.1"/>
    <property type="molecule type" value="Genomic_DNA"/>
</dbReference>
<dbReference type="SUPFAM" id="SSF56349">
    <property type="entry name" value="DNA breaking-rejoining enzymes"/>
    <property type="match status" value="1"/>
</dbReference>
<sequence>MRSENFLRQSQVFDNSTPVANTNLVFKTNGNDYKGALHSSGNQKSSISTTLRSNPSAGKRLSSDCMSSVRESFRCQGFSRRATKILMSSWRSGTQKQYQTYISRWFQYCDKCKIDSVSVSVKDVVEFLTEEFERGVGYSALNTARGALSSFLRLENVPAGSHPVVIRFMKGVFNLRPCKSKYTKTWDVQNVLTYLKSLSPVKHLSLKELTLKLVMLIALTNAARSQTVHLLSVNKLIKEKSQFVVQFDSLLKQSRPGFDYSVLLLKCYPPDRRLCVYTVMKEYLSRTKKVRPSTNKKLLISYIRPHGPVSKDTVSRWIRTVMIKSGIDVTVYGAHSVRSASTSKARDNNVPISVIMKRAGWTADSTFKKYYSLNIENDSMFENAVLQ</sequence>
<keyword evidence="2" id="KW-0233">DNA recombination</keyword>
<keyword evidence="1" id="KW-0238">DNA-binding</keyword>
<evidence type="ECO:0000256" key="2">
    <source>
        <dbReference type="ARBA" id="ARBA00023172"/>
    </source>
</evidence>
<evidence type="ECO:0000259" key="4">
    <source>
        <dbReference type="Pfam" id="PF00589"/>
    </source>
</evidence>
<evidence type="ECO:0000256" key="3">
    <source>
        <dbReference type="SAM" id="MobiDB-lite"/>
    </source>
</evidence>
<dbReference type="InterPro" id="IPR013762">
    <property type="entry name" value="Integrase-like_cat_sf"/>
</dbReference>
<gene>
    <name evidence="5" type="ORF">DPMN_031247</name>
</gene>
<evidence type="ECO:0000313" key="6">
    <source>
        <dbReference type="Proteomes" id="UP000828390"/>
    </source>
</evidence>
<dbReference type="PANTHER" id="PTHR35617:SF3">
    <property type="entry name" value="CORE-BINDING (CB) DOMAIN-CONTAINING PROTEIN"/>
    <property type="match status" value="1"/>
</dbReference>
<proteinExistence type="predicted"/>
<dbReference type="InterPro" id="IPR011010">
    <property type="entry name" value="DNA_brk_join_enz"/>
</dbReference>
<dbReference type="GO" id="GO:0003677">
    <property type="term" value="F:DNA binding"/>
    <property type="evidence" value="ECO:0007669"/>
    <property type="project" value="UniProtKB-KW"/>
</dbReference>
<protein>
    <recommendedName>
        <fullName evidence="4">Tyr recombinase domain-containing protein</fullName>
    </recommendedName>
</protein>
<dbReference type="Proteomes" id="UP000828390">
    <property type="component" value="Unassembled WGS sequence"/>
</dbReference>
<dbReference type="GO" id="GO:0015074">
    <property type="term" value="P:DNA integration"/>
    <property type="evidence" value="ECO:0007669"/>
    <property type="project" value="InterPro"/>
</dbReference>
<dbReference type="Pfam" id="PF00589">
    <property type="entry name" value="Phage_integrase"/>
    <property type="match status" value="1"/>
</dbReference>
<name>A0A9D4RHV3_DREPO</name>
<feature type="compositionally biased region" description="Polar residues" evidence="3">
    <location>
        <begin position="39"/>
        <end position="56"/>
    </location>
</feature>
<feature type="domain" description="Tyr recombinase" evidence="4">
    <location>
        <begin position="207"/>
        <end position="374"/>
    </location>
</feature>
<evidence type="ECO:0000256" key="1">
    <source>
        <dbReference type="ARBA" id="ARBA00023125"/>
    </source>
</evidence>
<dbReference type="InterPro" id="IPR010998">
    <property type="entry name" value="Integrase_recombinase_N"/>
</dbReference>
<dbReference type="AlphaFoldDB" id="A0A9D4RHV3"/>